<dbReference type="NCBIfam" id="TIGR00756">
    <property type="entry name" value="PPR"/>
    <property type="match status" value="3"/>
</dbReference>
<keyword evidence="4" id="KW-1185">Reference proteome</keyword>
<name>A0A0K9PSB7_ZOSMR</name>
<organism evidence="3 4">
    <name type="scientific">Zostera marina</name>
    <name type="common">Eelgrass</name>
    <dbReference type="NCBI Taxonomy" id="29655"/>
    <lineage>
        <taxon>Eukaryota</taxon>
        <taxon>Viridiplantae</taxon>
        <taxon>Streptophyta</taxon>
        <taxon>Embryophyta</taxon>
        <taxon>Tracheophyta</taxon>
        <taxon>Spermatophyta</taxon>
        <taxon>Magnoliopsida</taxon>
        <taxon>Liliopsida</taxon>
        <taxon>Zosteraceae</taxon>
        <taxon>Zostera</taxon>
    </lineage>
</organism>
<evidence type="ECO:0000313" key="3">
    <source>
        <dbReference type="EMBL" id="KMZ71097.1"/>
    </source>
</evidence>
<dbReference type="InterPro" id="IPR002885">
    <property type="entry name" value="PPR_rpt"/>
</dbReference>
<dbReference type="Gene3D" id="1.25.40.10">
    <property type="entry name" value="Tetratricopeptide repeat domain"/>
    <property type="match status" value="3"/>
</dbReference>
<gene>
    <name evidence="3" type="ORF">ZOSMA_189G00590</name>
</gene>
<reference evidence="4" key="1">
    <citation type="journal article" date="2016" name="Nature">
        <title>The genome of the seagrass Zostera marina reveals angiosperm adaptation to the sea.</title>
        <authorList>
            <person name="Olsen J.L."/>
            <person name="Rouze P."/>
            <person name="Verhelst B."/>
            <person name="Lin Y.-C."/>
            <person name="Bayer T."/>
            <person name="Collen J."/>
            <person name="Dattolo E."/>
            <person name="De Paoli E."/>
            <person name="Dittami S."/>
            <person name="Maumus F."/>
            <person name="Michel G."/>
            <person name="Kersting A."/>
            <person name="Lauritano C."/>
            <person name="Lohaus R."/>
            <person name="Toepel M."/>
            <person name="Tonon T."/>
            <person name="Vanneste K."/>
            <person name="Amirebrahimi M."/>
            <person name="Brakel J."/>
            <person name="Bostroem C."/>
            <person name="Chovatia M."/>
            <person name="Grimwood J."/>
            <person name="Jenkins J.W."/>
            <person name="Jueterbock A."/>
            <person name="Mraz A."/>
            <person name="Stam W.T."/>
            <person name="Tice H."/>
            <person name="Bornberg-Bauer E."/>
            <person name="Green P.J."/>
            <person name="Pearson G.A."/>
            <person name="Procaccini G."/>
            <person name="Duarte C.M."/>
            <person name="Schmutz J."/>
            <person name="Reusch T.B.H."/>
            <person name="Van de Peer Y."/>
        </authorList>
    </citation>
    <scope>NUCLEOTIDE SEQUENCE [LARGE SCALE GENOMIC DNA]</scope>
    <source>
        <strain evidence="4">cv. Finnish</strain>
    </source>
</reference>
<feature type="repeat" description="PPR" evidence="2">
    <location>
        <begin position="147"/>
        <end position="181"/>
    </location>
</feature>
<comment type="caution">
    <text evidence="3">The sequence shown here is derived from an EMBL/GenBank/DDBJ whole genome shotgun (WGS) entry which is preliminary data.</text>
</comment>
<dbReference type="STRING" id="29655.A0A0K9PSB7"/>
<evidence type="ECO:0000256" key="1">
    <source>
        <dbReference type="ARBA" id="ARBA00022737"/>
    </source>
</evidence>
<dbReference type="PANTHER" id="PTHR47926">
    <property type="entry name" value="PENTATRICOPEPTIDE REPEAT-CONTAINING PROTEIN"/>
    <property type="match status" value="1"/>
</dbReference>
<dbReference type="Pfam" id="PF12854">
    <property type="entry name" value="PPR_1"/>
    <property type="match status" value="1"/>
</dbReference>
<feature type="repeat" description="PPR" evidence="2">
    <location>
        <begin position="285"/>
        <end position="319"/>
    </location>
</feature>
<dbReference type="GO" id="GO:0009451">
    <property type="term" value="P:RNA modification"/>
    <property type="evidence" value="ECO:0000318"/>
    <property type="project" value="GO_Central"/>
</dbReference>
<dbReference type="InterPro" id="IPR046848">
    <property type="entry name" value="E_motif"/>
</dbReference>
<feature type="repeat" description="PPR" evidence="2">
    <location>
        <begin position="320"/>
        <end position="355"/>
    </location>
</feature>
<dbReference type="PROSITE" id="PS51375">
    <property type="entry name" value="PPR"/>
    <property type="match status" value="3"/>
</dbReference>
<dbReference type="EMBL" id="LFYR01000691">
    <property type="protein sequence ID" value="KMZ71097.1"/>
    <property type="molecule type" value="Genomic_DNA"/>
</dbReference>
<keyword evidence="1" id="KW-0677">Repeat</keyword>
<dbReference type="Pfam" id="PF20431">
    <property type="entry name" value="E_motif"/>
    <property type="match status" value="1"/>
</dbReference>
<evidence type="ECO:0000256" key="2">
    <source>
        <dbReference type="PROSITE-ProRule" id="PRU00708"/>
    </source>
</evidence>
<dbReference type="InterPro" id="IPR011990">
    <property type="entry name" value="TPR-like_helical_dom_sf"/>
</dbReference>
<evidence type="ECO:0000313" key="4">
    <source>
        <dbReference type="Proteomes" id="UP000036987"/>
    </source>
</evidence>
<dbReference type="OrthoDB" id="1675999at2759"/>
<sequence length="501" mass="56275">MCTFSSLASYPYLLLLGRCSSTTELRSIHAHMIVLGLVRYTYISSRILAICADGKGDINYARKLFDQIPTPTLFNWNIMIRCHSKSPYPEKGLLVYTHMRKQRIHAQTFHFGFHGDVFAVSALIKSYALCGEVQFSRRVFDDSVYMNVVCWTSLVTGYCNSGMLNEAREIFDEMPERNDSSWSAMITGYVQNDQYEDAIELFHSMMSVCPHSNPKPNASLLVSVLNACACLGASELGKWVHSHLLDSSRMEEYGPEIATSLMNFYAKIGHLETSKEVFDKMTRKDATAWSAMIMGLAINGNSNSAIDTFYRMLVSDVAPNSITFISVLTACSHGGLIDEGLNLFKDMIDIYGISPTVDHYGCMIDLLSRAGHIINAQKVIEIMPMKPDAAIWGALLNGCIMHGFKEVGKRVGKVLIELEPDQAGRYVGLANIYAATQRWEGVSKVRRLMKDQGVKLDPGWSSLELNDGCVHRFHVDDRNYQKTFEMYEMLKSLAPENLLFK</sequence>
<dbReference type="PANTHER" id="PTHR47926:SF350">
    <property type="entry name" value="(WILD MALAYSIAN BANANA) HYPOTHETICAL PROTEIN"/>
    <property type="match status" value="1"/>
</dbReference>
<dbReference type="Pfam" id="PF01535">
    <property type="entry name" value="PPR"/>
    <property type="match status" value="6"/>
</dbReference>
<dbReference type="InterPro" id="IPR046960">
    <property type="entry name" value="PPR_At4g14850-like_plant"/>
</dbReference>
<dbReference type="Proteomes" id="UP000036987">
    <property type="component" value="Unassembled WGS sequence"/>
</dbReference>
<proteinExistence type="predicted"/>
<dbReference type="FunFam" id="1.25.40.10:FF:000242">
    <property type="entry name" value="Pentatricopeptide repeat-containing protein"/>
    <property type="match status" value="1"/>
</dbReference>
<dbReference type="OMA" id="FNWNIMI"/>
<protein>
    <submittedName>
        <fullName evidence="3">Pentatricopeptide repeat protein</fullName>
    </submittedName>
</protein>
<dbReference type="AlphaFoldDB" id="A0A0K9PSB7"/>
<dbReference type="GO" id="GO:0003723">
    <property type="term" value="F:RNA binding"/>
    <property type="evidence" value="ECO:0007669"/>
    <property type="project" value="InterPro"/>
</dbReference>
<accession>A0A0K9PSB7</accession>
<dbReference type="SUPFAM" id="SSF48452">
    <property type="entry name" value="TPR-like"/>
    <property type="match status" value="2"/>
</dbReference>